<evidence type="ECO:0000313" key="1">
    <source>
        <dbReference type="EMBL" id="MDL4842496.1"/>
    </source>
</evidence>
<dbReference type="Proteomes" id="UP001235343">
    <property type="component" value="Unassembled WGS sequence"/>
</dbReference>
<comment type="caution">
    <text evidence="1">The sequence shown here is derived from an EMBL/GenBank/DDBJ whole genome shotgun (WGS) entry which is preliminary data.</text>
</comment>
<dbReference type="RefSeq" id="WP_285933767.1">
    <property type="nucleotide sequence ID" value="NZ_JASTZU010000058.1"/>
</dbReference>
<evidence type="ECO:0000313" key="2">
    <source>
        <dbReference type="Proteomes" id="UP001235343"/>
    </source>
</evidence>
<proteinExistence type="predicted"/>
<dbReference type="EMBL" id="JASTZU010000058">
    <property type="protein sequence ID" value="MDL4842496.1"/>
    <property type="molecule type" value="Genomic_DNA"/>
</dbReference>
<organism evidence="1 2">
    <name type="scientific">Aquibacillus rhizosphaerae</name>
    <dbReference type="NCBI Taxonomy" id="3051431"/>
    <lineage>
        <taxon>Bacteria</taxon>
        <taxon>Bacillati</taxon>
        <taxon>Bacillota</taxon>
        <taxon>Bacilli</taxon>
        <taxon>Bacillales</taxon>
        <taxon>Bacillaceae</taxon>
        <taxon>Aquibacillus</taxon>
    </lineage>
</organism>
<protein>
    <submittedName>
        <fullName evidence="1">Uncharacterized protein</fullName>
    </submittedName>
</protein>
<reference evidence="1 2" key="1">
    <citation type="submission" date="2023-06" db="EMBL/GenBank/DDBJ databases">
        <title>Aquibacillus rhizosphaerae LR5S19.</title>
        <authorList>
            <person name="Sun J.-Q."/>
        </authorList>
    </citation>
    <scope>NUCLEOTIDE SEQUENCE [LARGE SCALE GENOMIC DNA]</scope>
    <source>
        <strain evidence="1 2">LR5S19</strain>
    </source>
</reference>
<gene>
    <name evidence="1" type="ORF">QQS35_18845</name>
</gene>
<sequence length="71" mass="8051">MGKKKKRGHYCKACGSVRANERFSGMGHKQHVCKDCKRKGEKVVNIDPVATSAYDREFNHLNKAIKNCMLV</sequence>
<keyword evidence="2" id="KW-1185">Reference proteome</keyword>
<name>A0ABT7LD71_9BACI</name>
<accession>A0ABT7LD71</accession>